<dbReference type="InterPro" id="IPR000276">
    <property type="entry name" value="GPCR_Rhodpsn"/>
</dbReference>
<dbReference type="PROSITE" id="PS50262">
    <property type="entry name" value="G_PROTEIN_RECEP_F1_2"/>
    <property type="match status" value="1"/>
</dbReference>
<proteinExistence type="predicted"/>
<dbReference type="PRINTS" id="PR00237">
    <property type="entry name" value="GPCRRHODOPSN"/>
</dbReference>
<evidence type="ECO:0000256" key="10">
    <source>
        <dbReference type="SAM" id="Phobius"/>
    </source>
</evidence>
<evidence type="ECO:0000256" key="3">
    <source>
        <dbReference type="ARBA" id="ARBA00022692"/>
    </source>
</evidence>
<dbReference type="PANTHER" id="PTHR11866:SF34">
    <property type="entry name" value="G-PROTEIN COUPLED RECEPTORS FAMILY 1 PROFILE DOMAIN-CONTAINING PROTEIN"/>
    <property type="match status" value="1"/>
</dbReference>
<keyword evidence="9" id="KW-0807">Transducer</keyword>
<feature type="transmembrane region" description="Helical" evidence="10">
    <location>
        <begin position="241"/>
        <end position="259"/>
    </location>
</feature>
<dbReference type="Proteomes" id="UP001159405">
    <property type="component" value="Unassembled WGS sequence"/>
</dbReference>
<keyword evidence="2" id="KW-1003">Cell membrane</keyword>
<dbReference type="EMBL" id="CALNXK010000057">
    <property type="protein sequence ID" value="CAH3136058.1"/>
    <property type="molecule type" value="Genomic_DNA"/>
</dbReference>
<feature type="transmembrane region" description="Helical" evidence="10">
    <location>
        <begin position="87"/>
        <end position="120"/>
    </location>
</feature>
<keyword evidence="4 10" id="KW-1133">Transmembrane helix</keyword>
<keyword evidence="13" id="KW-1185">Reference proteome</keyword>
<dbReference type="Pfam" id="PF00001">
    <property type="entry name" value="7tm_1"/>
    <property type="match status" value="1"/>
</dbReference>
<feature type="transmembrane region" description="Helical" evidence="10">
    <location>
        <begin position="141"/>
        <end position="164"/>
    </location>
</feature>
<dbReference type="PANTHER" id="PTHR11866">
    <property type="entry name" value="G-PROTEIN COUPLED RECEPTOR FAMILY 1 MEMBER"/>
    <property type="match status" value="1"/>
</dbReference>
<feature type="domain" description="G-protein coupled receptors family 1 profile" evidence="11">
    <location>
        <begin position="36"/>
        <end position="297"/>
    </location>
</feature>
<dbReference type="InterPro" id="IPR008365">
    <property type="entry name" value="Prostanoid_rcpt"/>
</dbReference>
<evidence type="ECO:0000256" key="2">
    <source>
        <dbReference type="ARBA" id="ARBA00022475"/>
    </source>
</evidence>
<comment type="subcellular location">
    <subcellularLocation>
        <location evidence="1">Cell membrane</location>
        <topology evidence="1">Multi-pass membrane protein</topology>
    </subcellularLocation>
</comment>
<evidence type="ECO:0000313" key="13">
    <source>
        <dbReference type="Proteomes" id="UP001159405"/>
    </source>
</evidence>
<evidence type="ECO:0000259" key="11">
    <source>
        <dbReference type="PROSITE" id="PS50262"/>
    </source>
</evidence>
<name>A0ABN8P6V9_9CNID</name>
<protein>
    <recommendedName>
        <fullName evidence="11">G-protein coupled receptors family 1 profile domain-containing protein</fullName>
    </recommendedName>
</protein>
<gene>
    <name evidence="12" type="ORF">PLOB_00038246</name>
</gene>
<feature type="transmembrane region" description="Helical" evidence="10">
    <location>
        <begin position="57"/>
        <end position="81"/>
    </location>
</feature>
<evidence type="ECO:0000256" key="4">
    <source>
        <dbReference type="ARBA" id="ARBA00022989"/>
    </source>
</evidence>
<evidence type="ECO:0000256" key="1">
    <source>
        <dbReference type="ARBA" id="ARBA00004651"/>
    </source>
</evidence>
<reference evidence="12 13" key="1">
    <citation type="submission" date="2022-05" db="EMBL/GenBank/DDBJ databases">
        <authorList>
            <consortium name="Genoscope - CEA"/>
            <person name="William W."/>
        </authorList>
    </citation>
    <scope>NUCLEOTIDE SEQUENCE [LARGE SCALE GENOMIC DNA]</scope>
</reference>
<comment type="caution">
    <text evidence="12">The sequence shown here is derived from an EMBL/GenBank/DDBJ whole genome shotgun (WGS) entry which is preliminary data.</text>
</comment>
<evidence type="ECO:0000256" key="7">
    <source>
        <dbReference type="ARBA" id="ARBA00023170"/>
    </source>
</evidence>
<keyword evidence="5" id="KW-0297">G-protein coupled receptor</keyword>
<evidence type="ECO:0000256" key="6">
    <source>
        <dbReference type="ARBA" id="ARBA00023136"/>
    </source>
</evidence>
<keyword evidence="3 10" id="KW-0812">Transmembrane</keyword>
<evidence type="ECO:0000256" key="5">
    <source>
        <dbReference type="ARBA" id="ARBA00023040"/>
    </source>
</evidence>
<accession>A0ABN8P6V9</accession>
<feature type="transmembrane region" description="Helical" evidence="10">
    <location>
        <begin position="20"/>
        <end position="45"/>
    </location>
</feature>
<evidence type="ECO:0000256" key="8">
    <source>
        <dbReference type="ARBA" id="ARBA00023180"/>
    </source>
</evidence>
<keyword evidence="7" id="KW-0675">Receptor</keyword>
<feature type="transmembrane region" description="Helical" evidence="10">
    <location>
        <begin position="184"/>
        <end position="211"/>
    </location>
</feature>
<keyword evidence="6 10" id="KW-0472">Membrane</keyword>
<sequence>MNLTENETSLGGSSTLCDNFTSLISMASIQFLSFLSNLVAAIAIWKLPGLEENKYHLVVRTLVISDLLIPLSTLPLSFVSYANCAWIGGTILCSVTAFISTTFLSWSFFIVFIMCFLRFLAVTRPLFYRNQVTSARVQKALVLALFWPCIHLVLPVSGFGQFKLYKTGFQCALDLTPKESRGKILLYATVVEGGLVIVALLYFCGTIFCFLNRKRRISSLLSEQQQRGAGVNRVNKQHGGFARITFFIVGLFCVCYVPFLSYRVFILICGPSSYNETSYFYTELLAHINPLLNPLVYVLCSKQYRVSVKKLFTKCSCTGRCGFCGHTFYLKGFKIFGITRAEPSTIQHAVGPAGHTCWFNNMRLNYFSRTIFYKHDIFVKTFTNQARLLWLSFRGFEIVMRVNRYKAVERQGEAGFVVGTEIGKEIVRRVHEMVLRY</sequence>
<evidence type="ECO:0000313" key="12">
    <source>
        <dbReference type="EMBL" id="CAH3136058.1"/>
    </source>
</evidence>
<dbReference type="InterPro" id="IPR017452">
    <property type="entry name" value="GPCR_Rhodpsn_7TM"/>
</dbReference>
<organism evidence="12 13">
    <name type="scientific">Porites lobata</name>
    <dbReference type="NCBI Taxonomy" id="104759"/>
    <lineage>
        <taxon>Eukaryota</taxon>
        <taxon>Metazoa</taxon>
        <taxon>Cnidaria</taxon>
        <taxon>Anthozoa</taxon>
        <taxon>Hexacorallia</taxon>
        <taxon>Scleractinia</taxon>
        <taxon>Fungiina</taxon>
        <taxon>Poritidae</taxon>
        <taxon>Porites</taxon>
    </lineage>
</organism>
<keyword evidence="8" id="KW-0325">Glycoprotein</keyword>
<evidence type="ECO:0000256" key="9">
    <source>
        <dbReference type="ARBA" id="ARBA00023224"/>
    </source>
</evidence>
<dbReference type="SUPFAM" id="SSF81321">
    <property type="entry name" value="Family A G protein-coupled receptor-like"/>
    <property type="match status" value="1"/>
</dbReference>
<feature type="transmembrane region" description="Helical" evidence="10">
    <location>
        <begin position="279"/>
        <end position="300"/>
    </location>
</feature>
<dbReference type="Gene3D" id="1.20.1070.10">
    <property type="entry name" value="Rhodopsin 7-helix transmembrane proteins"/>
    <property type="match status" value="1"/>
</dbReference>